<evidence type="ECO:0000313" key="1">
    <source>
        <dbReference type="EMBL" id="KAH3866549.1"/>
    </source>
</evidence>
<gene>
    <name evidence="1" type="ORF">DPMN_029629</name>
</gene>
<protein>
    <submittedName>
        <fullName evidence="1">Uncharacterized protein</fullName>
    </submittedName>
</protein>
<proteinExistence type="predicted"/>
<keyword evidence="2" id="KW-1185">Reference proteome</keyword>
<dbReference type="EMBL" id="JAIWYP010000002">
    <property type="protein sequence ID" value="KAH3866549.1"/>
    <property type="molecule type" value="Genomic_DNA"/>
</dbReference>
<reference evidence="1" key="1">
    <citation type="journal article" date="2019" name="bioRxiv">
        <title>The Genome of the Zebra Mussel, Dreissena polymorpha: A Resource for Invasive Species Research.</title>
        <authorList>
            <person name="McCartney M.A."/>
            <person name="Auch B."/>
            <person name="Kono T."/>
            <person name="Mallez S."/>
            <person name="Zhang Y."/>
            <person name="Obille A."/>
            <person name="Becker A."/>
            <person name="Abrahante J.E."/>
            <person name="Garbe J."/>
            <person name="Badalamenti J.P."/>
            <person name="Herman A."/>
            <person name="Mangelson H."/>
            <person name="Liachko I."/>
            <person name="Sullivan S."/>
            <person name="Sone E.D."/>
            <person name="Koren S."/>
            <person name="Silverstein K.A.T."/>
            <person name="Beckman K.B."/>
            <person name="Gohl D.M."/>
        </authorList>
    </citation>
    <scope>NUCLEOTIDE SEQUENCE</scope>
    <source>
        <strain evidence="1">Duluth1</strain>
        <tissue evidence="1">Whole animal</tissue>
    </source>
</reference>
<dbReference type="Proteomes" id="UP000828390">
    <property type="component" value="Unassembled WGS sequence"/>
</dbReference>
<evidence type="ECO:0000313" key="2">
    <source>
        <dbReference type="Proteomes" id="UP000828390"/>
    </source>
</evidence>
<name>A0A9D4RFM2_DREPO</name>
<reference evidence="1" key="2">
    <citation type="submission" date="2020-11" db="EMBL/GenBank/DDBJ databases">
        <authorList>
            <person name="McCartney M.A."/>
            <person name="Auch B."/>
            <person name="Kono T."/>
            <person name="Mallez S."/>
            <person name="Becker A."/>
            <person name="Gohl D.M."/>
            <person name="Silverstein K.A.T."/>
            <person name="Koren S."/>
            <person name="Bechman K.B."/>
            <person name="Herman A."/>
            <person name="Abrahante J.E."/>
            <person name="Garbe J."/>
        </authorList>
    </citation>
    <scope>NUCLEOTIDE SEQUENCE</scope>
    <source>
        <strain evidence="1">Duluth1</strain>
        <tissue evidence="1">Whole animal</tissue>
    </source>
</reference>
<comment type="caution">
    <text evidence="1">The sequence shown here is derived from an EMBL/GenBank/DDBJ whole genome shotgun (WGS) entry which is preliminary data.</text>
</comment>
<organism evidence="1 2">
    <name type="scientific">Dreissena polymorpha</name>
    <name type="common">Zebra mussel</name>
    <name type="synonym">Mytilus polymorpha</name>
    <dbReference type="NCBI Taxonomy" id="45954"/>
    <lineage>
        <taxon>Eukaryota</taxon>
        <taxon>Metazoa</taxon>
        <taxon>Spiralia</taxon>
        <taxon>Lophotrochozoa</taxon>
        <taxon>Mollusca</taxon>
        <taxon>Bivalvia</taxon>
        <taxon>Autobranchia</taxon>
        <taxon>Heteroconchia</taxon>
        <taxon>Euheterodonta</taxon>
        <taxon>Imparidentia</taxon>
        <taxon>Neoheterodontei</taxon>
        <taxon>Myida</taxon>
        <taxon>Dreissenoidea</taxon>
        <taxon>Dreissenidae</taxon>
        <taxon>Dreissena</taxon>
    </lineage>
</organism>
<accession>A0A9D4RFM2</accession>
<sequence length="55" mass="5974">MPTTRICLSVEYLSVSTSLVVAVLNSSTSELQLVALSEQFYAEETGRGISSNFLM</sequence>
<dbReference type="AlphaFoldDB" id="A0A9D4RFM2"/>